<evidence type="ECO:0000313" key="1">
    <source>
        <dbReference type="EMBL" id="KAA6396900.1"/>
    </source>
</evidence>
<organism evidence="1 2">
    <name type="scientific">Streblomastix strix</name>
    <dbReference type="NCBI Taxonomy" id="222440"/>
    <lineage>
        <taxon>Eukaryota</taxon>
        <taxon>Metamonada</taxon>
        <taxon>Preaxostyla</taxon>
        <taxon>Oxymonadida</taxon>
        <taxon>Streblomastigidae</taxon>
        <taxon>Streblomastix</taxon>
    </lineage>
</organism>
<proteinExistence type="predicted"/>
<dbReference type="AlphaFoldDB" id="A0A5J4WPN3"/>
<protein>
    <submittedName>
        <fullName evidence="1">Uncharacterized protein</fullName>
    </submittedName>
</protein>
<reference evidence="1 2" key="1">
    <citation type="submission" date="2019-03" db="EMBL/GenBank/DDBJ databases">
        <title>Single cell metagenomics reveals metabolic interactions within the superorganism composed of flagellate Streblomastix strix and complex community of Bacteroidetes bacteria on its surface.</title>
        <authorList>
            <person name="Treitli S.C."/>
            <person name="Kolisko M."/>
            <person name="Husnik F."/>
            <person name="Keeling P."/>
            <person name="Hampl V."/>
        </authorList>
    </citation>
    <scope>NUCLEOTIDE SEQUENCE [LARGE SCALE GENOMIC DNA]</scope>
    <source>
        <strain evidence="1">ST1C</strain>
    </source>
</reference>
<sequence>MDHASDYNVVGDLLGLGEYILLEILSEFTLLQDVQQFLVVCKKIYQLLEHPRYPNIIQSIIQITPIFNMKEESQGNVQVNKFIHSDKNDWVTISINPTIREGIVYFESYIKKPNSSFKITKFERRFSSSAHGVTGSQSLDLSNVMICFEKKVQWMKKERLNKIITMDHASDYNLVGSLLGLGPDIFVQIISQMILPQDIYQMVQSKILISPTFIIREASQGHLEKNKFIHSNINENCTIALDPIIKEDIIRIEVIFEKPGGYLKSIGIADASCSFAASKEPQDDGMRNQRYDNGQRVAAEVDMTIVPRRLTFFIDDVEQPSYVIGFPEAIRFWVLAKFERLNQSKAKNVTESKAFKWGKKWR</sequence>
<evidence type="ECO:0000313" key="2">
    <source>
        <dbReference type="Proteomes" id="UP000324800"/>
    </source>
</evidence>
<comment type="caution">
    <text evidence="1">The sequence shown here is derived from an EMBL/GenBank/DDBJ whole genome shotgun (WGS) entry which is preliminary data.</text>
</comment>
<dbReference type="Proteomes" id="UP000324800">
    <property type="component" value="Unassembled WGS sequence"/>
</dbReference>
<accession>A0A5J4WPN3</accession>
<name>A0A5J4WPN3_9EUKA</name>
<gene>
    <name evidence="1" type="ORF">EZS28_007574</name>
</gene>
<dbReference type="EMBL" id="SNRW01001315">
    <property type="protein sequence ID" value="KAA6396900.1"/>
    <property type="molecule type" value="Genomic_DNA"/>
</dbReference>